<evidence type="ECO:0000256" key="4">
    <source>
        <dbReference type="ARBA" id="ARBA00023008"/>
    </source>
</evidence>
<sequence>GAPQGLLRFVQLSAQRCLLDGSIRGLPPGPHGLHIHEFGDLSQPCDSCGGHFNPEGQSHGGPQDQERHLGDLGNIWADSEGTASFTMEDSRLKVWDIIGRSVVVSAGEDDLGRGCHPLSRVTGNSGPGLACGVV</sequence>
<protein>
    <submittedName>
        <fullName evidence="8">CCS dismutase</fullName>
    </submittedName>
</protein>
<evidence type="ECO:0000256" key="6">
    <source>
        <dbReference type="SAM" id="MobiDB-lite"/>
    </source>
</evidence>
<dbReference type="GO" id="GO:0005507">
    <property type="term" value="F:copper ion binding"/>
    <property type="evidence" value="ECO:0007669"/>
    <property type="project" value="InterPro"/>
</dbReference>
<evidence type="ECO:0000256" key="5">
    <source>
        <dbReference type="ARBA" id="ARBA00023157"/>
    </source>
</evidence>
<dbReference type="Proteomes" id="UP000534107">
    <property type="component" value="Unassembled WGS sequence"/>
</dbReference>
<dbReference type="EMBL" id="VWZO01007427">
    <property type="protein sequence ID" value="NXH13725.1"/>
    <property type="molecule type" value="Genomic_DNA"/>
</dbReference>
<name>A0A7K9HL01_9PICI</name>
<dbReference type="GO" id="GO:0006801">
    <property type="term" value="P:superoxide metabolic process"/>
    <property type="evidence" value="ECO:0007669"/>
    <property type="project" value="InterPro"/>
</dbReference>
<keyword evidence="3" id="KW-0862">Zinc</keyword>
<feature type="region of interest" description="Disordered" evidence="6">
    <location>
        <begin position="48"/>
        <end position="69"/>
    </location>
</feature>
<feature type="non-terminal residue" evidence="8">
    <location>
        <position position="1"/>
    </location>
</feature>
<comment type="caution">
    <text evidence="8">The sequence shown here is derived from an EMBL/GenBank/DDBJ whole genome shotgun (WGS) entry which is preliminary data.</text>
</comment>
<evidence type="ECO:0000256" key="3">
    <source>
        <dbReference type="ARBA" id="ARBA00022833"/>
    </source>
</evidence>
<dbReference type="InterPro" id="IPR024134">
    <property type="entry name" value="SOD_Cu/Zn_/chaperone"/>
</dbReference>
<gene>
    <name evidence="8" type="primary">Ccs</name>
    <name evidence="8" type="ORF">BUCCAP_R13230</name>
</gene>
<evidence type="ECO:0000313" key="8">
    <source>
        <dbReference type="EMBL" id="NXH13725.1"/>
    </source>
</evidence>
<dbReference type="OrthoDB" id="2015551at2759"/>
<comment type="cofactor">
    <cofactor evidence="1">
        <name>Zn(2+)</name>
        <dbReference type="ChEBI" id="CHEBI:29105"/>
    </cofactor>
</comment>
<dbReference type="SUPFAM" id="SSF49329">
    <property type="entry name" value="Cu,Zn superoxide dismutase-like"/>
    <property type="match status" value="1"/>
</dbReference>
<dbReference type="FunFam" id="2.60.40.200:FF:000004">
    <property type="entry name" value="Copper chaperone for superoxide dismutase"/>
    <property type="match status" value="1"/>
</dbReference>
<organism evidence="8 9">
    <name type="scientific">Bucco capensis</name>
    <name type="common">collared puffbird</name>
    <dbReference type="NCBI Taxonomy" id="135168"/>
    <lineage>
        <taxon>Eukaryota</taxon>
        <taxon>Metazoa</taxon>
        <taxon>Chordata</taxon>
        <taxon>Craniata</taxon>
        <taxon>Vertebrata</taxon>
        <taxon>Euteleostomi</taxon>
        <taxon>Archelosauria</taxon>
        <taxon>Archosauria</taxon>
        <taxon>Dinosauria</taxon>
        <taxon>Saurischia</taxon>
        <taxon>Theropoda</taxon>
        <taxon>Coelurosauria</taxon>
        <taxon>Aves</taxon>
        <taxon>Neognathae</taxon>
        <taxon>Neoaves</taxon>
        <taxon>Telluraves</taxon>
        <taxon>Coraciimorphae</taxon>
        <taxon>Piciformes</taxon>
        <taxon>Bucconidae</taxon>
        <taxon>Bucco</taxon>
    </lineage>
</organism>
<reference evidence="8 9" key="1">
    <citation type="submission" date="2019-09" db="EMBL/GenBank/DDBJ databases">
        <title>Bird 10,000 Genomes (B10K) Project - Family phase.</title>
        <authorList>
            <person name="Zhang G."/>
        </authorList>
    </citation>
    <scope>NUCLEOTIDE SEQUENCE [LARGE SCALE GENOMIC DNA]</scope>
    <source>
        <strain evidence="8">B10K-DU-001-16</strain>
        <tissue evidence="8">Muscle</tissue>
    </source>
</reference>
<feature type="domain" description="Superoxide dismutase copper/zinc binding" evidence="7">
    <location>
        <begin position="4"/>
        <end position="134"/>
    </location>
</feature>
<evidence type="ECO:0000256" key="1">
    <source>
        <dbReference type="ARBA" id="ARBA00001947"/>
    </source>
</evidence>
<keyword evidence="9" id="KW-1185">Reference proteome</keyword>
<keyword evidence="4" id="KW-0186">Copper</keyword>
<dbReference type="AlphaFoldDB" id="A0A7K9HL01"/>
<evidence type="ECO:0000259" key="7">
    <source>
        <dbReference type="Pfam" id="PF00080"/>
    </source>
</evidence>
<dbReference type="Gene3D" id="2.60.40.200">
    <property type="entry name" value="Superoxide dismutase, copper/zinc binding domain"/>
    <property type="match status" value="1"/>
</dbReference>
<evidence type="ECO:0000313" key="9">
    <source>
        <dbReference type="Proteomes" id="UP000534107"/>
    </source>
</evidence>
<keyword evidence="5" id="KW-1015">Disulfide bond</keyword>
<dbReference type="CDD" id="cd00305">
    <property type="entry name" value="Cu-Zn_Superoxide_Dismutase"/>
    <property type="match status" value="1"/>
</dbReference>
<dbReference type="PANTHER" id="PTHR10003">
    <property type="entry name" value="SUPEROXIDE DISMUTASE CU-ZN -RELATED"/>
    <property type="match status" value="1"/>
</dbReference>
<dbReference type="InterPro" id="IPR036423">
    <property type="entry name" value="SOD-like_Cu/Zn_dom_sf"/>
</dbReference>
<evidence type="ECO:0000256" key="2">
    <source>
        <dbReference type="ARBA" id="ARBA00022723"/>
    </source>
</evidence>
<accession>A0A7K9HL01</accession>
<keyword evidence="2" id="KW-0479">Metal-binding</keyword>
<dbReference type="PRINTS" id="PR00068">
    <property type="entry name" value="CUZNDISMTASE"/>
</dbReference>
<feature type="non-terminal residue" evidence="8">
    <location>
        <position position="134"/>
    </location>
</feature>
<dbReference type="Pfam" id="PF00080">
    <property type="entry name" value="Sod_Cu"/>
    <property type="match status" value="1"/>
</dbReference>
<dbReference type="InterPro" id="IPR001424">
    <property type="entry name" value="SOD_Cu_Zn_dom"/>
</dbReference>
<proteinExistence type="predicted"/>